<protein>
    <submittedName>
        <fullName evidence="1">Uncharacterized protein</fullName>
    </submittedName>
</protein>
<keyword evidence="2" id="KW-1185">Reference proteome</keyword>
<dbReference type="RefSeq" id="WP_243856236.1">
    <property type="nucleotide sequence ID" value="NZ_QNSF01000010.1"/>
</dbReference>
<dbReference type="AlphaFoldDB" id="A0A366JR29"/>
<name>A0A366JR29_CYTFI</name>
<evidence type="ECO:0000313" key="2">
    <source>
        <dbReference type="Proteomes" id="UP000252731"/>
    </source>
</evidence>
<evidence type="ECO:0000313" key="1">
    <source>
        <dbReference type="EMBL" id="RBP90057.1"/>
    </source>
</evidence>
<reference evidence="1 2" key="1">
    <citation type="submission" date="2018-06" db="EMBL/GenBank/DDBJ databases">
        <title>Freshwater and sediment microbial communities from various areas in North America, analyzing microbe dynamics in response to fracking.</title>
        <authorList>
            <person name="Lamendella R."/>
        </authorList>
    </citation>
    <scope>NUCLEOTIDE SEQUENCE [LARGE SCALE GENOMIC DNA]</scope>
    <source>
        <strain evidence="1 2">14_TX</strain>
    </source>
</reference>
<proteinExistence type="predicted"/>
<sequence>MDAVSTVYRIVSEELEKESVSIERILESIKEPMLVIDDNYADTLERADCKKEGDFMSFDQCRDIASLMTGFTKPWFVAGGGAIDLFVGRETRNH</sequence>
<dbReference type="EMBL" id="QNSF01000010">
    <property type="protein sequence ID" value="RBP90057.1"/>
    <property type="molecule type" value="Genomic_DNA"/>
</dbReference>
<gene>
    <name evidence="1" type="ORF">DFO70_110163</name>
</gene>
<comment type="caution">
    <text evidence="1">The sequence shown here is derived from an EMBL/GenBank/DDBJ whole genome shotgun (WGS) entry which is preliminary data.</text>
</comment>
<dbReference type="Gene3D" id="3.30.460.40">
    <property type="match status" value="1"/>
</dbReference>
<organism evidence="1 2">
    <name type="scientific">Cytobacillus firmus</name>
    <name type="common">Bacillus firmus</name>
    <dbReference type="NCBI Taxonomy" id="1399"/>
    <lineage>
        <taxon>Bacteria</taxon>
        <taxon>Bacillati</taxon>
        <taxon>Bacillota</taxon>
        <taxon>Bacilli</taxon>
        <taxon>Bacillales</taxon>
        <taxon>Bacillaceae</taxon>
        <taxon>Cytobacillus</taxon>
    </lineage>
</organism>
<accession>A0A366JR29</accession>
<dbReference type="Proteomes" id="UP000252731">
    <property type="component" value="Unassembled WGS sequence"/>
</dbReference>